<protein>
    <recommendedName>
        <fullName evidence="2">Fibronectin type-III domain-containing protein</fullName>
    </recommendedName>
</protein>
<dbReference type="AlphaFoldDB" id="X0XIM0"/>
<name>X0XIM0_9ZZZZ</name>
<evidence type="ECO:0000313" key="1">
    <source>
        <dbReference type="EMBL" id="GAG36503.1"/>
    </source>
</evidence>
<proteinExistence type="predicted"/>
<sequence>VKISWLSPYGMSFRYKVISDNTNAVVALGKTIDFNLILDYPQLDLDTVYKWQIKPCWDYQAEDCENSWSDPFYFKTGYPSTLVYPEPNATEVPIPVKFDWRDVPGTESYRFKIQGDGLNLEKIMEGISEVALSYPELQQETEYAWQVEICTKSGGRNCGASSEIRKFKTFKLKAPTSPKPKDGSIVSTTGSHHFSWDEVLGAKYYQFQIEYSEVAEGEEKECLEKEGEIATKILSKNSFYFP</sequence>
<accession>X0XIM0</accession>
<comment type="caution">
    <text evidence="1">The sequence shown here is derived from an EMBL/GenBank/DDBJ whole genome shotgun (WGS) entry which is preliminary data.</text>
</comment>
<feature type="non-terminal residue" evidence="1">
    <location>
        <position position="1"/>
    </location>
</feature>
<organism evidence="1">
    <name type="scientific">marine sediment metagenome</name>
    <dbReference type="NCBI Taxonomy" id="412755"/>
    <lineage>
        <taxon>unclassified sequences</taxon>
        <taxon>metagenomes</taxon>
        <taxon>ecological metagenomes</taxon>
    </lineage>
</organism>
<dbReference type="InterPro" id="IPR013783">
    <property type="entry name" value="Ig-like_fold"/>
</dbReference>
<reference evidence="1" key="1">
    <citation type="journal article" date="2014" name="Front. Microbiol.">
        <title>High frequency of phylogenetically diverse reductive dehalogenase-homologous genes in deep subseafloor sedimentary metagenomes.</title>
        <authorList>
            <person name="Kawai M."/>
            <person name="Futagami T."/>
            <person name="Toyoda A."/>
            <person name="Takaki Y."/>
            <person name="Nishi S."/>
            <person name="Hori S."/>
            <person name="Arai W."/>
            <person name="Tsubouchi T."/>
            <person name="Morono Y."/>
            <person name="Uchiyama I."/>
            <person name="Ito T."/>
            <person name="Fujiyama A."/>
            <person name="Inagaki F."/>
            <person name="Takami H."/>
        </authorList>
    </citation>
    <scope>NUCLEOTIDE SEQUENCE</scope>
    <source>
        <strain evidence="1">Expedition CK06-06</strain>
    </source>
</reference>
<gene>
    <name evidence="1" type="ORF">S01H1_72601</name>
</gene>
<evidence type="ECO:0008006" key="2">
    <source>
        <dbReference type="Google" id="ProtNLM"/>
    </source>
</evidence>
<feature type="non-terminal residue" evidence="1">
    <location>
        <position position="242"/>
    </location>
</feature>
<dbReference type="Gene3D" id="2.60.40.10">
    <property type="entry name" value="Immunoglobulins"/>
    <property type="match status" value="1"/>
</dbReference>
<dbReference type="EMBL" id="BARS01048438">
    <property type="protein sequence ID" value="GAG36503.1"/>
    <property type="molecule type" value="Genomic_DNA"/>
</dbReference>